<sequence length="331" mass="37272">MLGRVVRGRSRGKVMLLGGRKDCVWVKENIGVLEVLRLVEEAMGEGIRGRQMWYNLKCNRLELLPSGLDGDVKKLMKGNDDDRERGEATVDAAGDVARVVDRRVVTEQVVRIVVGKHVALGGTLRKEIPEKGRKLMRQLSGRNKLSLKVDKRKTELENWKNGVGDRIKMKLRKTLGNIGSVADVKLFNMTLGEYGVLFTNNRSLVVYDYVSDCYKAATQNMIYMNNIHPMETHDSTTVDNAVGMVVGGEALDDGYNRRILPLINPRPQGISRKRRIESQRQGVQARRCSKCGEVGHYRNTCRNPRADFNADETNVVVPVEDLFEGNYVQEA</sequence>
<dbReference type="SUPFAM" id="SSF57756">
    <property type="entry name" value="Retrovirus zinc finger-like domains"/>
    <property type="match status" value="1"/>
</dbReference>
<dbReference type="PROSITE" id="PS50158">
    <property type="entry name" value="ZF_CCHC"/>
    <property type="match status" value="1"/>
</dbReference>
<keyword evidence="1" id="KW-0863">Zinc-finger</keyword>
<dbReference type="GO" id="GO:0003676">
    <property type="term" value="F:nucleic acid binding"/>
    <property type="evidence" value="ECO:0007669"/>
    <property type="project" value="InterPro"/>
</dbReference>
<keyword evidence="1" id="KW-0479">Metal-binding</keyword>
<gene>
    <name evidence="3" type="ORF">Cgig2_003181</name>
</gene>
<evidence type="ECO:0000313" key="4">
    <source>
        <dbReference type="Proteomes" id="UP001153076"/>
    </source>
</evidence>
<dbReference type="InterPro" id="IPR001878">
    <property type="entry name" value="Znf_CCHC"/>
</dbReference>
<evidence type="ECO:0000313" key="3">
    <source>
        <dbReference type="EMBL" id="KAJ8435759.1"/>
    </source>
</evidence>
<organism evidence="3 4">
    <name type="scientific">Carnegiea gigantea</name>
    <dbReference type="NCBI Taxonomy" id="171969"/>
    <lineage>
        <taxon>Eukaryota</taxon>
        <taxon>Viridiplantae</taxon>
        <taxon>Streptophyta</taxon>
        <taxon>Embryophyta</taxon>
        <taxon>Tracheophyta</taxon>
        <taxon>Spermatophyta</taxon>
        <taxon>Magnoliopsida</taxon>
        <taxon>eudicotyledons</taxon>
        <taxon>Gunneridae</taxon>
        <taxon>Pentapetalae</taxon>
        <taxon>Caryophyllales</taxon>
        <taxon>Cactineae</taxon>
        <taxon>Cactaceae</taxon>
        <taxon>Cactoideae</taxon>
        <taxon>Echinocereeae</taxon>
        <taxon>Carnegiea</taxon>
    </lineage>
</organism>
<feature type="domain" description="CCHC-type" evidence="2">
    <location>
        <begin position="286"/>
        <end position="303"/>
    </location>
</feature>
<dbReference type="AlphaFoldDB" id="A0A9Q1K3C5"/>
<dbReference type="EMBL" id="JAKOGI010000390">
    <property type="protein sequence ID" value="KAJ8435759.1"/>
    <property type="molecule type" value="Genomic_DNA"/>
</dbReference>
<dbReference type="GO" id="GO:0008270">
    <property type="term" value="F:zinc ion binding"/>
    <property type="evidence" value="ECO:0007669"/>
    <property type="project" value="UniProtKB-KW"/>
</dbReference>
<accession>A0A9Q1K3C5</accession>
<evidence type="ECO:0000256" key="1">
    <source>
        <dbReference type="PROSITE-ProRule" id="PRU00047"/>
    </source>
</evidence>
<dbReference type="Proteomes" id="UP001153076">
    <property type="component" value="Unassembled WGS sequence"/>
</dbReference>
<name>A0A9Q1K3C5_9CARY</name>
<keyword evidence="4" id="KW-1185">Reference proteome</keyword>
<dbReference type="InterPro" id="IPR036875">
    <property type="entry name" value="Znf_CCHC_sf"/>
</dbReference>
<keyword evidence="1" id="KW-0862">Zinc</keyword>
<proteinExistence type="predicted"/>
<evidence type="ECO:0000259" key="2">
    <source>
        <dbReference type="PROSITE" id="PS50158"/>
    </source>
</evidence>
<protein>
    <recommendedName>
        <fullName evidence="2">CCHC-type domain-containing protein</fullName>
    </recommendedName>
</protein>
<reference evidence="3" key="1">
    <citation type="submission" date="2022-04" db="EMBL/GenBank/DDBJ databases">
        <title>Carnegiea gigantea Genome sequencing and assembly v2.</title>
        <authorList>
            <person name="Copetti D."/>
            <person name="Sanderson M.J."/>
            <person name="Burquez A."/>
            <person name="Wojciechowski M.F."/>
        </authorList>
    </citation>
    <scope>NUCLEOTIDE SEQUENCE</scope>
    <source>
        <strain evidence="3">SGP5-SGP5p</strain>
        <tissue evidence="3">Aerial part</tissue>
    </source>
</reference>
<comment type="caution">
    <text evidence="3">The sequence shown here is derived from an EMBL/GenBank/DDBJ whole genome shotgun (WGS) entry which is preliminary data.</text>
</comment>